<dbReference type="SUPFAM" id="SSF51905">
    <property type="entry name" value="FAD/NAD(P)-binding domain"/>
    <property type="match status" value="1"/>
</dbReference>
<dbReference type="RefSeq" id="WP_122404586.1">
    <property type="nucleotide sequence ID" value="NZ_JAGIKT010000081.1"/>
</dbReference>
<reference evidence="8 9" key="1">
    <citation type="submission" date="2018-03" db="EMBL/GenBank/DDBJ databases">
        <authorList>
            <person name="Gully D."/>
        </authorList>
    </citation>
    <scope>NUCLEOTIDE SEQUENCE [LARGE SCALE GENOMIC DNA]</scope>
    <source>
        <strain evidence="8">ORS3257</strain>
    </source>
</reference>
<evidence type="ECO:0000313" key="9">
    <source>
        <dbReference type="Proteomes" id="UP000246085"/>
    </source>
</evidence>
<dbReference type="InterPro" id="IPR007867">
    <property type="entry name" value="GMC_OxRtase_C"/>
</dbReference>
<evidence type="ECO:0000256" key="2">
    <source>
        <dbReference type="ARBA" id="ARBA00022630"/>
    </source>
</evidence>
<dbReference type="EMBL" id="LS398110">
    <property type="protein sequence ID" value="SPP97138.1"/>
    <property type="molecule type" value="Genomic_DNA"/>
</dbReference>
<evidence type="ECO:0000313" key="8">
    <source>
        <dbReference type="EMBL" id="SPP97138.1"/>
    </source>
</evidence>
<organism evidence="8 9">
    <name type="scientific">Bradyrhizobium vignae</name>
    <dbReference type="NCBI Taxonomy" id="1549949"/>
    <lineage>
        <taxon>Bacteria</taxon>
        <taxon>Pseudomonadati</taxon>
        <taxon>Pseudomonadota</taxon>
        <taxon>Alphaproteobacteria</taxon>
        <taxon>Hyphomicrobiales</taxon>
        <taxon>Nitrobacteraceae</taxon>
        <taxon>Bradyrhizobium</taxon>
    </lineage>
</organism>
<dbReference type="GO" id="GO:0033717">
    <property type="term" value="F:gluconate 2-dehydrogenase (acceptor) activity"/>
    <property type="evidence" value="ECO:0007669"/>
    <property type="project" value="UniProtKB-EC"/>
</dbReference>
<evidence type="ECO:0000256" key="4">
    <source>
        <dbReference type="ARBA" id="ARBA00023002"/>
    </source>
</evidence>
<evidence type="ECO:0000313" key="10">
    <source>
        <dbReference type="Proteomes" id="UP000669317"/>
    </source>
</evidence>
<keyword evidence="3" id="KW-0274">FAD</keyword>
<dbReference type="KEGG" id="bvz:BRAD3257_6235"/>
<dbReference type="EC" id="1.1.99.3" evidence="8"/>
<protein>
    <submittedName>
        <fullName evidence="7">GMC family oxidoreductase</fullName>
    </submittedName>
    <submittedName>
        <fullName evidence="8">Gluconate 2-dehydrogenase flavoprotein</fullName>
        <ecNumber evidence="8">1.1.99.3</ecNumber>
    </submittedName>
</protein>
<dbReference type="Proteomes" id="UP000246085">
    <property type="component" value="Chromosome BRAD3257"/>
</dbReference>
<feature type="domain" description="Glucose-methanol-choline oxidoreductase N-terminal" evidence="5">
    <location>
        <begin position="233"/>
        <end position="344"/>
    </location>
</feature>
<dbReference type="InterPro" id="IPR000172">
    <property type="entry name" value="GMC_OxRdtase_N"/>
</dbReference>
<dbReference type="Pfam" id="PF05199">
    <property type="entry name" value="GMC_oxred_C"/>
    <property type="match status" value="1"/>
</dbReference>
<evidence type="ECO:0000256" key="1">
    <source>
        <dbReference type="ARBA" id="ARBA00010790"/>
    </source>
</evidence>
<keyword evidence="2" id="KW-0285">Flavoprotein</keyword>
<sequence length="588" mass="64838">MATKLPAVDALLVGFGWTGALMGQELTDAGLNVLALERGGWRDTTTDFATTFIQDELRYYYRHELFQEPARETLTFRNSANETALPMRQLGSFLPGTGVGGAGIHWNGQNWRFLPSDFVARSHNSDRYGAAAIPQDMAIQDWGITYDDLEPYYDKWEYLCGISGKAGNIRGQIQPGGNPFEGPRDRDYPNPPMAMTYGPTLFAEAARDIGLKPFPAPSANMSRAYTNPLGVQLGPCTYCGFCEKFGCGNYSKASPQTTILPVLLRKKNFTLKTECEVIKINLDSDGKRAVSVTYVDTQGEEYEQPADLIVLSAFVLHNVHLLLLSGIGTPYDPNTGAGTLGKNYAYQIVSSVDVFYDDKILNPFIGAGALGTVVDEFNGDNFDHTNLGFVGGGYIACWNTNGRPIETHLVPDGTPKWGSKWKKAVVQNYLRSMSISTHGAVMSHRGNHLDLDPTYRDFLGRPLMRMTFDYTDNEHKMSDFLTGKAEEIARAMKPREIRSNPRKGHYDITPYQTTHNTGGAIMGSNPGESVINRYLQHWDVSNLFVMGSSAFPQNPGYNPTGTVAALALWSAHAIRTQYLKSPGPLVQA</sequence>
<dbReference type="Gene3D" id="3.50.50.60">
    <property type="entry name" value="FAD/NAD(P)-binding domain"/>
    <property type="match status" value="2"/>
</dbReference>
<gene>
    <name evidence="8" type="ORF">BRAD3257_6235</name>
    <name evidence="7" type="ORF">JWS04_30745</name>
</gene>
<reference evidence="7 10" key="2">
    <citation type="submission" date="2021-03" db="EMBL/GenBank/DDBJ databases">
        <title>Genome Sequence of Bradyrhizobium vignae strain ISRA400.</title>
        <authorList>
            <person name="Tisa L.S."/>
            <person name="Svistoonoff S."/>
            <person name="Hocher V."/>
            <person name="Fall S."/>
            <person name="Zaiya A."/>
            <person name="Naing D."/>
            <person name="Niang N."/>
            <person name="Diouf A."/>
            <person name="Dasylva M.C."/>
            <person name="Toure O."/>
            <person name="Gueye M."/>
            <person name="Gully D."/>
            <person name="Tisseyre P."/>
            <person name="Simpson S."/>
            <person name="Morris K."/>
            <person name="Thomas W.K."/>
        </authorList>
    </citation>
    <scope>NUCLEOTIDE SEQUENCE [LARGE SCALE GENOMIC DNA]</scope>
    <source>
        <strain evidence="7 10">ISRA400</strain>
    </source>
</reference>
<evidence type="ECO:0000256" key="3">
    <source>
        <dbReference type="ARBA" id="ARBA00022827"/>
    </source>
</evidence>
<dbReference type="AlphaFoldDB" id="A0A2U3Q711"/>
<dbReference type="GO" id="GO:0050660">
    <property type="term" value="F:flavin adenine dinucleotide binding"/>
    <property type="evidence" value="ECO:0007669"/>
    <property type="project" value="InterPro"/>
</dbReference>
<keyword evidence="4 8" id="KW-0560">Oxidoreductase</keyword>
<name>A0A2U3Q711_9BRAD</name>
<dbReference type="PANTHER" id="PTHR46056:SF12">
    <property type="entry name" value="LONG-CHAIN-ALCOHOL OXIDASE"/>
    <property type="match status" value="1"/>
</dbReference>
<evidence type="ECO:0000313" key="7">
    <source>
        <dbReference type="EMBL" id="MBP0115367.1"/>
    </source>
</evidence>
<accession>A0A2U3Q711</accession>
<dbReference type="InterPro" id="IPR036188">
    <property type="entry name" value="FAD/NAD-bd_sf"/>
</dbReference>
<comment type="similarity">
    <text evidence="1">Belongs to the GMC oxidoreductase family.</text>
</comment>
<feature type="domain" description="Glucose-methanol-choline oxidoreductase C-terminal" evidence="6">
    <location>
        <begin position="447"/>
        <end position="567"/>
    </location>
</feature>
<dbReference type="Proteomes" id="UP000669317">
    <property type="component" value="Unassembled WGS sequence"/>
</dbReference>
<evidence type="ECO:0000259" key="5">
    <source>
        <dbReference type="Pfam" id="PF00732"/>
    </source>
</evidence>
<keyword evidence="10" id="KW-1185">Reference proteome</keyword>
<evidence type="ECO:0000259" key="6">
    <source>
        <dbReference type="Pfam" id="PF05199"/>
    </source>
</evidence>
<dbReference type="Pfam" id="PF00732">
    <property type="entry name" value="GMC_oxred_N"/>
    <property type="match status" value="1"/>
</dbReference>
<dbReference type="EMBL" id="JAGIKT010000081">
    <property type="protein sequence ID" value="MBP0115367.1"/>
    <property type="molecule type" value="Genomic_DNA"/>
</dbReference>
<proteinExistence type="inferred from homology"/>
<dbReference type="PANTHER" id="PTHR46056">
    <property type="entry name" value="LONG-CHAIN-ALCOHOL OXIDASE"/>
    <property type="match status" value="1"/>
</dbReference>